<organism evidence="1 2">
    <name type="scientific">Scortum barcoo</name>
    <name type="common">barcoo grunter</name>
    <dbReference type="NCBI Taxonomy" id="214431"/>
    <lineage>
        <taxon>Eukaryota</taxon>
        <taxon>Metazoa</taxon>
        <taxon>Chordata</taxon>
        <taxon>Craniata</taxon>
        <taxon>Vertebrata</taxon>
        <taxon>Euteleostomi</taxon>
        <taxon>Actinopterygii</taxon>
        <taxon>Neopterygii</taxon>
        <taxon>Teleostei</taxon>
        <taxon>Neoteleostei</taxon>
        <taxon>Acanthomorphata</taxon>
        <taxon>Eupercaria</taxon>
        <taxon>Centrarchiformes</taxon>
        <taxon>Terapontoidei</taxon>
        <taxon>Terapontidae</taxon>
        <taxon>Scortum</taxon>
    </lineage>
</organism>
<reference evidence="1" key="1">
    <citation type="submission" date="2022-04" db="EMBL/GenBank/DDBJ databases">
        <title>Jade perch genome.</title>
        <authorList>
            <person name="Chao B."/>
        </authorList>
    </citation>
    <scope>NUCLEOTIDE SEQUENCE</scope>
    <source>
        <strain evidence="1">CB-2022</strain>
    </source>
</reference>
<name>A0ACB8WZL5_9TELE</name>
<evidence type="ECO:0000313" key="1">
    <source>
        <dbReference type="EMBL" id="KAI3373199.1"/>
    </source>
</evidence>
<proteinExistence type="predicted"/>
<keyword evidence="2" id="KW-1185">Reference proteome</keyword>
<protein>
    <submittedName>
        <fullName evidence="1">Uncharacterized protein</fullName>
    </submittedName>
</protein>
<accession>A0ACB8WZL5</accession>
<sequence length="187" mass="21166">MDPEKVNAATNWPPLTSCKKWSPKAEKAFQRLKKLFTTASILTVLDPTLQFVVEVDASNKGIGAVLSQRSAVDNRIHPYAFLSCKLSSAERNFDVGNRELLAIKVALEEWRHWWALFFGRFQFTLSYRPVSQKTKSGALSHLYELEPSAKEPETILPPDRVVGSLDGPKHLEPSMKRPGLQTQYQRV</sequence>
<dbReference type="EMBL" id="CM041534">
    <property type="protein sequence ID" value="KAI3373199.1"/>
    <property type="molecule type" value="Genomic_DNA"/>
</dbReference>
<evidence type="ECO:0000313" key="2">
    <source>
        <dbReference type="Proteomes" id="UP000831701"/>
    </source>
</evidence>
<comment type="caution">
    <text evidence="1">The sequence shown here is derived from an EMBL/GenBank/DDBJ whole genome shotgun (WGS) entry which is preliminary data.</text>
</comment>
<dbReference type="Proteomes" id="UP000831701">
    <property type="component" value="Chromosome 4"/>
</dbReference>
<gene>
    <name evidence="1" type="ORF">L3Q82_006506</name>
</gene>